<evidence type="ECO:0000256" key="1">
    <source>
        <dbReference type="SAM" id="MobiDB-lite"/>
    </source>
</evidence>
<reference evidence="2" key="1">
    <citation type="submission" date="2020-11" db="EMBL/GenBank/DDBJ databases">
        <title>Whole-genome analyses of Nonomuraea sp. K274.</title>
        <authorList>
            <person name="Veyisoglu A."/>
        </authorList>
    </citation>
    <scope>NUCLEOTIDE SEQUENCE</scope>
    <source>
        <strain evidence="2">K274</strain>
    </source>
</reference>
<protein>
    <submittedName>
        <fullName evidence="2">WD40 repeat domain-containing protein</fullName>
    </submittedName>
</protein>
<comment type="caution">
    <text evidence="2">The sequence shown here is derived from an EMBL/GenBank/DDBJ whole genome shotgun (WGS) entry which is preliminary data.</text>
</comment>
<evidence type="ECO:0000313" key="2">
    <source>
        <dbReference type="EMBL" id="MBF8188323.1"/>
    </source>
</evidence>
<evidence type="ECO:0000313" key="3">
    <source>
        <dbReference type="Proteomes" id="UP000605361"/>
    </source>
</evidence>
<dbReference type="SUPFAM" id="SSF50978">
    <property type="entry name" value="WD40 repeat-like"/>
    <property type="match status" value="1"/>
</dbReference>
<feature type="compositionally biased region" description="Gly residues" evidence="1">
    <location>
        <begin position="1"/>
        <end position="10"/>
    </location>
</feature>
<dbReference type="RefSeq" id="WP_195897277.1">
    <property type="nucleotide sequence ID" value="NZ_JADOGI010000064.1"/>
</dbReference>
<organism evidence="2 3">
    <name type="scientific">Nonomuraea cypriaca</name>
    <dbReference type="NCBI Taxonomy" id="1187855"/>
    <lineage>
        <taxon>Bacteria</taxon>
        <taxon>Bacillati</taxon>
        <taxon>Actinomycetota</taxon>
        <taxon>Actinomycetes</taxon>
        <taxon>Streptosporangiales</taxon>
        <taxon>Streptosporangiaceae</taxon>
        <taxon>Nonomuraea</taxon>
    </lineage>
</organism>
<dbReference type="EMBL" id="JADOGI010000064">
    <property type="protein sequence ID" value="MBF8188323.1"/>
    <property type="molecule type" value="Genomic_DNA"/>
</dbReference>
<dbReference type="Gene3D" id="2.130.10.10">
    <property type="entry name" value="YVTN repeat-like/Quinoprotein amine dehydrogenase"/>
    <property type="match status" value="1"/>
</dbReference>
<name>A0A931AAL3_9ACTN</name>
<accession>A0A931AAL3</accession>
<keyword evidence="3" id="KW-1185">Reference proteome</keyword>
<dbReference type="Proteomes" id="UP000605361">
    <property type="component" value="Unassembled WGS sequence"/>
</dbReference>
<gene>
    <name evidence="2" type="ORF">ITP53_21825</name>
</gene>
<dbReference type="InterPro" id="IPR015943">
    <property type="entry name" value="WD40/YVTN_repeat-like_dom_sf"/>
</dbReference>
<dbReference type="AlphaFoldDB" id="A0A931AAL3"/>
<feature type="region of interest" description="Disordered" evidence="1">
    <location>
        <begin position="1"/>
        <end position="31"/>
    </location>
</feature>
<sequence length="389" mass="41581">MAGIAWGTGSGDAARTPADRPTSLPAGEGVPPALRSRLELAGRGVRFPPNATPATALPITANGTTYQMAQTLAWLDDDHFAVGRWDGSMTVFGFTESGTAGPLITEAVNSPAFQGVRMLSPLGERSIVTSNDNSSFALWTSPSGSWKDLRLVGTYAYDEALTVVTGGIAVAGHLVLGHSTGHLSVWRASERHAPRLLRTIDVRNPAPVNPWDLHDIYSVEVLAGSRDSALVVTGSEDGYVCVLEVPSGRVLSRTVFNPSAQRGINHVSVRGDAVLVANCSVGPSDHNLWYYSVDRSNGQVTLRDKVNLIVDTRRPQAFNFSTIWGSYAQGPCWFASTEEGALWMGTAGAKLEVIGYQEVTSPLGSALGWRDDPGRLAMVAHDLYEFVTT</sequence>
<dbReference type="InterPro" id="IPR036322">
    <property type="entry name" value="WD40_repeat_dom_sf"/>
</dbReference>
<proteinExistence type="predicted"/>